<dbReference type="Pfam" id="PF13004">
    <property type="entry name" value="BACON"/>
    <property type="match status" value="1"/>
</dbReference>
<organism evidence="4 5">
    <name type="scientific">Alistipes putredinis DSM 17216</name>
    <dbReference type="NCBI Taxonomy" id="445970"/>
    <lineage>
        <taxon>Bacteria</taxon>
        <taxon>Pseudomonadati</taxon>
        <taxon>Bacteroidota</taxon>
        <taxon>Bacteroidia</taxon>
        <taxon>Bacteroidales</taxon>
        <taxon>Rikenellaceae</taxon>
        <taxon>Alistipes</taxon>
    </lineage>
</organism>
<feature type="domain" description="DUF4595" evidence="3">
    <location>
        <begin position="177"/>
        <end position="378"/>
    </location>
</feature>
<feature type="domain" description="BACON" evidence="2">
    <location>
        <begin position="66"/>
        <end position="119"/>
    </location>
</feature>
<evidence type="ECO:0000313" key="5">
    <source>
        <dbReference type="Proteomes" id="UP000005819"/>
    </source>
</evidence>
<dbReference type="GeneID" id="73802357"/>
<dbReference type="Gene3D" id="2.60.40.10">
    <property type="entry name" value="Immunoglobulins"/>
    <property type="match status" value="1"/>
</dbReference>
<evidence type="ECO:0000256" key="1">
    <source>
        <dbReference type="SAM" id="MobiDB-lite"/>
    </source>
</evidence>
<dbReference type="Pfam" id="PF15283">
    <property type="entry name" value="DUF4595"/>
    <property type="match status" value="1"/>
</dbReference>
<comment type="caution">
    <text evidence="4">The sequence shown here is derived from an EMBL/GenBank/DDBJ whole genome shotgun (WGS) entry which is preliminary data.</text>
</comment>
<dbReference type="CDD" id="cd12871">
    <property type="entry name" value="Bacuni_01323_like"/>
    <property type="match status" value="1"/>
</dbReference>
<evidence type="ECO:0000259" key="2">
    <source>
        <dbReference type="Pfam" id="PF13004"/>
    </source>
</evidence>
<gene>
    <name evidence="4" type="ORF">ALIPUT_01777</name>
</gene>
<evidence type="ECO:0000313" key="4">
    <source>
        <dbReference type="EMBL" id="EDS02258.1"/>
    </source>
</evidence>
<keyword evidence="5" id="KW-1185">Reference proteome</keyword>
<dbReference type="InterPro" id="IPR024361">
    <property type="entry name" value="BACON"/>
</dbReference>
<dbReference type="InterPro" id="IPR013783">
    <property type="entry name" value="Ig-like_fold"/>
</dbReference>
<dbReference type="CDD" id="cd14948">
    <property type="entry name" value="BACON"/>
    <property type="match status" value="1"/>
</dbReference>
<dbReference type="HOGENOM" id="CLU_439182_0_0_10"/>
<sequence length="622" mass="69662">MKKLFIFSALITLALGGGSCSDSETDEFQNILIPQDNLSASISADALSHTIGFETTQSWTASVRETSRAESWISINPTSGDAGKHTITVTLTENETTESRQAVVIISCGGESANISITQRGVGQDEPEDPDNPNNPDNPQKPEHPDVAPEDRLTWVETTYTEVYSDGSSTDKSYMLFEYDAEGLLTGYDQYDYDSEQTDKINASYEGTLKRSEGKITDEEKWFEIGGSSYEGMPLPNSGEYTKEYRLNASGLVSGYTDPDGASQTFTYNADGTLARLEYRNPSYPDENSTSTLTWQDGNIVSISTIDGRDNETTTFSYTEHLNPWNGIDIGAFMIGDAEESAMLLGISGTTVKNLPASCQDGNSTTTYTYTFDAEGRVSTIVIEENWQDGGGSGSERTEYTLHYGPQTVSKPDYIPYLAKQEVVDEGTLPYIFWEDNPDEKQYGVNAYTSYAKIRSTMSDGRTSEKTEYRQININPSTQEGPVLGYLYITQDEADNFRLVSTSFNEIPLGENEINPHRFVYTLEYNCFTVNLEFDVFYPSCTVFDPATGEQKTHWMPMLPLDKNCFTVSEPELRYMGENTDENGPTSEYEFTQKYLFRVNPDVEPAEYDYQQLNRFIYVAHY</sequence>
<reference evidence="4" key="1">
    <citation type="submission" date="2007-10" db="EMBL/GenBank/DDBJ databases">
        <authorList>
            <person name="Fulton L."/>
            <person name="Clifton S."/>
            <person name="Fulton B."/>
            <person name="Xu J."/>
            <person name="Minx P."/>
            <person name="Pepin K.H."/>
            <person name="Johnson M."/>
            <person name="Thiruvilangam P."/>
            <person name="Bhonagiri V."/>
            <person name="Nash W.E."/>
            <person name="Mardis E.R."/>
            <person name="Wilson R.K."/>
        </authorList>
    </citation>
    <scope>NUCLEOTIDE SEQUENCE [LARGE SCALE GENOMIC DNA]</scope>
    <source>
        <strain evidence="4">DSM 17216</strain>
    </source>
</reference>
<accession>B0MX41</accession>
<dbReference type="Gene3D" id="2.40.160.190">
    <property type="match status" value="1"/>
</dbReference>
<name>B0MX41_9BACT</name>
<dbReference type="PROSITE" id="PS51257">
    <property type="entry name" value="PROKAR_LIPOPROTEIN"/>
    <property type="match status" value="1"/>
</dbReference>
<dbReference type="InterPro" id="IPR027931">
    <property type="entry name" value="DUF4595"/>
</dbReference>
<dbReference type="EMBL" id="ABFK02000020">
    <property type="protein sequence ID" value="EDS02258.1"/>
    <property type="molecule type" value="Genomic_DNA"/>
</dbReference>
<feature type="region of interest" description="Disordered" evidence="1">
    <location>
        <begin position="119"/>
        <end position="149"/>
    </location>
</feature>
<reference evidence="4" key="2">
    <citation type="submission" date="2013-09" db="EMBL/GenBank/DDBJ databases">
        <title>Draft genome sequence of Alistipes putredinis (DSM 17216).</title>
        <authorList>
            <person name="Sudarsanam P."/>
            <person name="Ley R."/>
            <person name="Guruge J."/>
            <person name="Turnbaugh P.J."/>
            <person name="Mahowald M."/>
            <person name="Liep D."/>
            <person name="Gordon J."/>
        </authorList>
    </citation>
    <scope>NUCLEOTIDE SEQUENCE</scope>
    <source>
        <strain evidence="4">DSM 17216</strain>
    </source>
</reference>
<dbReference type="Proteomes" id="UP000005819">
    <property type="component" value="Unassembled WGS sequence"/>
</dbReference>
<evidence type="ECO:0008006" key="6">
    <source>
        <dbReference type="Google" id="ProtNLM"/>
    </source>
</evidence>
<proteinExistence type="predicted"/>
<dbReference type="AlphaFoldDB" id="B0MX41"/>
<dbReference type="RefSeq" id="WP_004327818.1">
    <property type="nucleotide sequence ID" value="NZ_DS499577.1"/>
</dbReference>
<feature type="compositionally biased region" description="Basic and acidic residues" evidence="1">
    <location>
        <begin position="140"/>
        <end position="149"/>
    </location>
</feature>
<protein>
    <recommendedName>
        <fullName evidence="6">BACON domain-containing protein</fullName>
    </recommendedName>
</protein>
<evidence type="ECO:0000259" key="3">
    <source>
        <dbReference type="Pfam" id="PF15283"/>
    </source>
</evidence>
<dbReference type="OrthoDB" id="1050691at2"/>
<dbReference type="eggNOG" id="COG5492">
    <property type="taxonomic scope" value="Bacteria"/>
</dbReference>